<organism evidence="11 12">
    <name type="scientific">Sulfitobacter pacificus</name>
    <dbReference type="NCBI Taxonomy" id="1499314"/>
    <lineage>
        <taxon>Bacteria</taxon>
        <taxon>Pseudomonadati</taxon>
        <taxon>Pseudomonadota</taxon>
        <taxon>Alphaproteobacteria</taxon>
        <taxon>Rhodobacterales</taxon>
        <taxon>Roseobacteraceae</taxon>
        <taxon>Sulfitobacter</taxon>
    </lineage>
</organism>
<dbReference type="InterPro" id="IPR005503">
    <property type="entry name" value="FliL"/>
</dbReference>
<dbReference type="PANTHER" id="PTHR35091:SF2">
    <property type="entry name" value="FLAGELLAR PROTEIN FLIL"/>
    <property type="match status" value="1"/>
</dbReference>
<keyword evidence="5 10" id="KW-0145">Chemotaxis</keyword>
<proteinExistence type="inferred from homology"/>
<reference evidence="11" key="1">
    <citation type="journal article" date="2014" name="Int. J. Syst. Evol. Microbiol.">
        <title>Complete genome of a new Firmicutes species belonging to the dominant human colonic microbiota ('Ruminococcus bicirculans') reveals two chromosomes and a selective capacity to utilize plant glucans.</title>
        <authorList>
            <consortium name="NISC Comparative Sequencing Program"/>
            <person name="Wegmann U."/>
            <person name="Louis P."/>
            <person name="Goesmann A."/>
            <person name="Henrissat B."/>
            <person name="Duncan S.H."/>
            <person name="Flint H.J."/>
        </authorList>
    </citation>
    <scope>NUCLEOTIDE SEQUENCE</scope>
    <source>
        <strain evidence="11">NBRC 109915</strain>
    </source>
</reference>
<keyword evidence="4" id="KW-1003">Cell membrane</keyword>
<protein>
    <recommendedName>
        <fullName evidence="10">Flagellar protein FliL</fullName>
    </recommendedName>
</protein>
<feature type="transmembrane region" description="Helical" evidence="10">
    <location>
        <begin position="20"/>
        <end position="39"/>
    </location>
</feature>
<sequence length="163" mass="17613">MSDTPTDEEEAPPKKSKLPLIIGLVLALVGGGGGFYATFSGMILGGDDHVNDEKAEMPPAVTGPDVDYVAVDQLVISMRAPSNAKHLVFRAHLEVAPAAKEEVEKLLPRVVDVLNSYLRALEPADLEDPSSLTRLRAQMLRRVQVVTGIGKVNDLLIMEFVLN</sequence>
<dbReference type="Pfam" id="PF03748">
    <property type="entry name" value="FliL"/>
    <property type="match status" value="1"/>
</dbReference>
<evidence type="ECO:0000256" key="2">
    <source>
        <dbReference type="ARBA" id="ARBA00004162"/>
    </source>
</evidence>
<keyword evidence="9 10" id="KW-0472">Membrane</keyword>
<evidence type="ECO:0000256" key="10">
    <source>
        <dbReference type="RuleBase" id="RU364125"/>
    </source>
</evidence>
<dbReference type="EMBL" id="BSNL01000001">
    <property type="protein sequence ID" value="GLQ28500.1"/>
    <property type="molecule type" value="Genomic_DNA"/>
</dbReference>
<evidence type="ECO:0000256" key="1">
    <source>
        <dbReference type="ARBA" id="ARBA00002254"/>
    </source>
</evidence>
<reference evidence="11" key="2">
    <citation type="submission" date="2023-01" db="EMBL/GenBank/DDBJ databases">
        <title>Draft genome sequence of Sulfitobacter pacificus strain NBRC 109915.</title>
        <authorList>
            <person name="Sun Q."/>
            <person name="Mori K."/>
        </authorList>
    </citation>
    <scope>NUCLEOTIDE SEQUENCE</scope>
    <source>
        <strain evidence="11">NBRC 109915</strain>
    </source>
</reference>
<keyword evidence="8 10" id="KW-1133">Transmembrane helix</keyword>
<evidence type="ECO:0000256" key="9">
    <source>
        <dbReference type="ARBA" id="ARBA00023136"/>
    </source>
</evidence>
<comment type="function">
    <text evidence="1 10">Controls the rotational direction of flagella during chemotaxis.</text>
</comment>
<dbReference type="Proteomes" id="UP001161388">
    <property type="component" value="Unassembled WGS sequence"/>
</dbReference>
<evidence type="ECO:0000256" key="6">
    <source>
        <dbReference type="ARBA" id="ARBA00022692"/>
    </source>
</evidence>
<name>A0ABQ5VMZ3_9RHOB</name>
<keyword evidence="12" id="KW-1185">Reference proteome</keyword>
<evidence type="ECO:0000256" key="8">
    <source>
        <dbReference type="ARBA" id="ARBA00022989"/>
    </source>
</evidence>
<accession>A0ABQ5VMZ3</accession>
<keyword evidence="6 10" id="KW-0812">Transmembrane</keyword>
<comment type="similarity">
    <text evidence="3 10">Belongs to the FliL family.</text>
</comment>
<comment type="subcellular location">
    <subcellularLocation>
        <location evidence="10">Cell inner membrane</location>
    </subcellularLocation>
    <subcellularLocation>
        <location evidence="2">Cell membrane</location>
        <topology evidence="2">Single-pass membrane protein</topology>
    </subcellularLocation>
</comment>
<evidence type="ECO:0000256" key="3">
    <source>
        <dbReference type="ARBA" id="ARBA00008281"/>
    </source>
</evidence>
<keyword evidence="11" id="KW-0969">Cilium</keyword>
<evidence type="ECO:0000256" key="5">
    <source>
        <dbReference type="ARBA" id="ARBA00022500"/>
    </source>
</evidence>
<keyword evidence="10" id="KW-0997">Cell inner membrane</keyword>
<comment type="caution">
    <text evidence="11">The sequence shown here is derived from an EMBL/GenBank/DDBJ whole genome shotgun (WGS) entry which is preliminary data.</text>
</comment>
<dbReference type="PANTHER" id="PTHR35091">
    <property type="entry name" value="FLAGELLAR PROTEIN FLIL"/>
    <property type="match status" value="1"/>
</dbReference>
<gene>
    <name evidence="11" type="ORF">GCM10007927_33030</name>
</gene>
<dbReference type="RefSeq" id="WP_284374952.1">
    <property type="nucleotide sequence ID" value="NZ_BSNL01000001.1"/>
</dbReference>
<keyword evidence="7 10" id="KW-0283">Flagellar rotation</keyword>
<evidence type="ECO:0000256" key="4">
    <source>
        <dbReference type="ARBA" id="ARBA00022475"/>
    </source>
</evidence>
<keyword evidence="11" id="KW-0282">Flagellum</keyword>
<evidence type="ECO:0000256" key="7">
    <source>
        <dbReference type="ARBA" id="ARBA00022779"/>
    </source>
</evidence>
<evidence type="ECO:0000313" key="11">
    <source>
        <dbReference type="EMBL" id="GLQ28500.1"/>
    </source>
</evidence>
<evidence type="ECO:0000313" key="12">
    <source>
        <dbReference type="Proteomes" id="UP001161388"/>
    </source>
</evidence>
<keyword evidence="11" id="KW-0966">Cell projection</keyword>